<dbReference type="InterPro" id="IPR000396">
    <property type="entry name" value="Pdiesterase2"/>
</dbReference>
<comment type="caution">
    <text evidence="2">The sequence shown here is derived from an EMBL/GenBank/DDBJ whole genome shotgun (WGS) entry which is preliminary data.</text>
</comment>
<reference evidence="2 3" key="1">
    <citation type="journal article" date="2022" name="Int. J. Syst. Evol. Microbiol.">
        <title>Noviherbaspirillum aridicola sp. nov., isolated from an arid soil in Pakistan.</title>
        <authorList>
            <person name="Khan I.U."/>
            <person name="Saqib M."/>
            <person name="Amin A."/>
            <person name="Hussain F."/>
            <person name="Li L."/>
            <person name="Liu Y.H."/>
            <person name="Fang B.Z."/>
            <person name="Ahmed I."/>
            <person name="Li W.J."/>
        </authorList>
    </citation>
    <scope>NUCLEOTIDE SEQUENCE [LARGE SCALE GENOMIC DNA]</scope>
    <source>
        <strain evidence="2 3">NCCP-691</strain>
    </source>
</reference>
<dbReference type="Pfam" id="PF12706">
    <property type="entry name" value="Lactamase_B_2"/>
    <property type="match status" value="1"/>
</dbReference>
<organism evidence="2 3">
    <name type="scientific">Noviherbaspirillum aridicola</name>
    <dbReference type="NCBI Taxonomy" id="2849687"/>
    <lineage>
        <taxon>Bacteria</taxon>
        <taxon>Pseudomonadati</taxon>
        <taxon>Pseudomonadota</taxon>
        <taxon>Betaproteobacteria</taxon>
        <taxon>Burkholderiales</taxon>
        <taxon>Oxalobacteraceae</taxon>
        <taxon>Noviherbaspirillum</taxon>
    </lineage>
</organism>
<dbReference type="Proteomes" id="UP000887222">
    <property type="component" value="Unassembled WGS sequence"/>
</dbReference>
<accession>A0ABQ4Q3Q9</accession>
<dbReference type="Gene3D" id="3.60.15.10">
    <property type="entry name" value="Ribonuclease Z/Hydroxyacylglutathione hydrolase-like"/>
    <property type="match status" value="1"/>
</dbReference>
<proteinExistence type="predicted"/>
<evidence type="ECO:0000259" key="1">
    <source>
        <dbReference type="SMART" id="SM00849"/>
    </source>
</evidence>
<dbReference type="RefSeq" id="WP_220807596.1">
    <property type="nucleotide sequence ID" value="NZ_BPMK01000005.1"/>
</dbReference>
<dbReference type="CDD" id="cd07735">
    <property type="entry name" value="class_II_PDE_MBL-fold"/>
    <property type="match status" value="1"/>
</dbReference>
<sequence>MRLQVLGCAGGIGGRESSTTSLLVDDDILLDAGTGVASLDLDRLVRIDHVFLTHSHLDHVAGLAFLVDAVLGKREGAITVHASARVIEALKRHLFNWVLWPDFATIPDADDPILRWSEILPGEPVRLGGRRVSPHTVSHTVGSLAYMVDNGRGGFLFTGDMCSTPGLWRAMREESLLRKVIVDCSFPDADRDIADRSLHFCPATLLEDIRGLAPEVEVLIYHLKPGHEASIMRELREQGGQRVFTALAGGDAFAF</sequence>
<dbReference type="SMART" id="SM00849">
    <property type="entry name" value="Lactamase_B"/>
    <property type="match status" value="1"/>
</dbReference>
<evidence type="ECO:0000313" key="3">
    <source>
        <dbReference type="Proteomes" id="UP000887222"/>
    </source>
</evidence>
<gene>
    <name evidence="2" type="ORF">NCCP691_14440</name>
</gene>
<dbReference type="PRINTS" id="PR00388">
    <property type="entry name" value="PDIESTERASE2"/>
</dbReference>
<feature type="domain" description="Metallo-beta-lactamase" evidence="1">
    <location>
        <begin position="18"/>
        <end position="222"/>
    </location>
</feature>
<evidence type="ECO:0000313" key="2">
    <source>
        <dbReference type="EMBL" id="GIZ51430.1"/>
    </source>
</evidence>
<dbReference type="PANTHER" id="PTHR42663">
    <property type="entry name" value="HYDROLASE C777.06C-RELATED-RELATED"/>
    <property type="match status" value="1"/>
</dbReference>
<keyword evidence="3" id="KW-1185">Reference proteome</keyword>
<dbReference type="InterPro" id="IPR036866">
    <property type="entry name" value="RibonucZ/Hydroxyglut_hydro"/>
</dbReference>
<dbReference type="EMBL" id="BPMK01000005">
    <property type="protein sequence ID" value="GIZ51430.1"/>
    <property type="molecule type" value="Genomic_DNA"/>
</dbReference>
<dbReference type="SUPFAM" id="SSF56281">
    <property type="entry name" value="Metallo-hydrolase/oxidoreductase"/>
    <property type="match status" value="1"/>
</dbReference>
<dbReference type="PANTHER" id="PTHR42663:SF6">
    <property type="entry name" value="HYDROLASE C777.06C-RELATED"/>
    <property type="match status" value="1"/>
</dbReference>
<protein>
    <submittedName>
        <fullName evidence="2">cAMP phosphodiesterase class-II:metallo-beta-lactamase superfamily protein</fullName>
    </submittedName>
</protein>
<dbReference type="InterPro" id="IPR001279">
    <property type="entry name" value="Metallo-B-lactamas"/>
</dbReference>
<name>A0ABQ4Q3Q9_9BURK</name>